<dbReference type="PIRSF" id="PIRSF007165">
    <property type="entry name" value="UCP007165"/>
    <property type="match status" value="1"/>
</dbReference>
<dbReference type="InterPro" id="IPR038091">
    <property type="entry name" value="UPF0302_N_sf"/>
</dbReference>
<evidence type="ECO:0000259" key="1">
    <source>
        <dbReference type="SMART" id="SM00914"/>
    </source>
</evidence>
<dbReference type="InterPro" id="IPR014963">
    <property type="entry name" value="UPF0302_N"/>
</dbReference>
<evidence type="ECO:0000313" key="2">
    <source>
        <dbReference type="EMBL" id="PNN21149.1"/>
    </source>
</evidence>
<dbReference type="Gene3D" id="3.40.1530.30">
    <property type="entry name" value="Uncharacterised family UPF0302, N-terminal domain"/>
    <property type="match status" value="1"/>
</dbReference>
<dbReference type="Pfam" id="PF08864">
    <property type="entry name" value="UPF0302"/>
    <property type="match status" value="1"/>
</dbReference>
<proteinExistence type="predicted"/>
<dbReference type="Pfam" id="PF08858">
    <property type="entry name" value="IDEAL"/>
    <property type="match status" value="1"/>
</dbReference>
<organism evidence="2 3">
    <name type="scientific">Staphylococcus haemolyticus</name>
    <dbReference type="NCBI Taxonomy" id="1283"/>
    <lineage>
        <taxon>Bacteria</taxon>
        <taxon>Bacillati</taxon>
        <taxon>Bacillota</taxon>
        <taxon>Bacilli</taxon>
        <taxon>Bacillales</taxon>
        <taxon>Staphylococcaceae</taxon>
        <taxon>Staphylococcus</taxon>
    </lineage>
</organism>
<dbReference type="EMBL" id="LORN02000015">
    <property type="protein sequence ID" value="PNN21149.1"/>
    <property type="molecule type" value="Genomic_DNA"/>
</dbReference>
<reference evidence="2 3" key="1">
    <citation type="submission" date="2017-12" db="EMBL/GenBank/DDBJ databases">
        <title>FDA dAtabase for Regulatory Grade micrObial Sequences (FDA-ARGOS): Supporting development and validation of Infectious Disease Dx tests.</title>
        <authorList>
            <person name="Hoffmann M."/>
            <person name="Allard M."/>
            <person name="Evans P."/>
            <person name="Brown E."/>
            <person name="Tallon L."/>
            <person name="Sadzewicz L."/>
            <person name="Sengamalay N."/>
            <person name="Ott S."/>
            <person name="Godinez A."/>
            <person name="Nagaraj S."/>
            <person name="Vavikolanu K."/>
            <person name="Aluvathingal J."/>
            <person name="Nadendla S."/>
            <person name="Sichtig H."/>
        </authorList>
    </citation>
    <scope>NUCLEOTIDE SEQUENCE [LARGE SCALE GENOMIC DNA]</scope>
    <source>
        <strain evidence="2 3">FDAARGOS_148</strain>
    </source>
</reference>
<name>A0A2K0A7Z7_STAHA</name>
<dbReference type="InterPro" id="IPR011188">
    <property type="entry name" value="UPF0302"/>
</dbReference>
<dbReference type="RefSeq" id="WP_037550459.1">
    <property type="nucleotide sequence ID" value="NZ_CAJCFX010000002.1"/>
</dbReference>
<dbReference type="InterPro" id="IPR014957">
    <property type="entry name" value="IDEAL_dom"/>
</dbReference>
<evidence type="ECO:0000313" key="3">
    <source>
        <dbReference type="Proteomes" id="UP000053523"/>
    </source>
</evidence>
<feature type="domain" description="IDEAL" evidence="1">
    <location>
        <begin position="136"/>
        <end position="172"/>
    </location>
</feature>
<gene>
    <name evidence="2" type="ORF">AL503_010380</name>
</gene>
<accession>A0A2K0A7Z7</accession>
<dbReference type="SMART" id="SM00914">
    <property type="entry name" value="IDEAL"/>
    <property type="match status" value="1"/>
</dbReference>
<protein>
    <submittedName>
        <fullName evidence="2">IDEAL domain-containing protein</fullName>
    </submittedName>
</protein>
<dbReference type="AlphaFoldDB" id="A0A2K0A7Z7"/>
<dbReference type="Proteomes" id="UP000053523">
    <property type="component" value="Unassembled WGS sequence"/>
</dbReference>
<sequence length="178" mass="21465">MTQTLTQMKQSYIEYALFHYHFKSRISVWILNYIKSHTELLEHVHFVNQRIFDHKTLELALTNTDAPAIRLVKNNHLLINTNEIFEYVTTHHNDFDILIHFSDQHSIDFRFNDLIIHQLMYSPQYMAYLNTIYNLPLDSTKVHSLVEHLRHNIDLSLQLNDREQFYQLTQILEVLENR</sequence>
<comment type="caution">
    <text evidence="2">The sequence shown here is derived from an EMBL/GenBank/DDBJ whole genome shotgun (WGS) entry which is preliminary data.</text>
</comment>